<evidence type="ECO:0000256" key="3">
    <source>
        <dbReference type="ARBA" id="ARBA00022989"/>
    </source>
</evidence>
<proteinExistence type="inferred from homology"/>
<comment type="similarity">
    <text evidence="5">Belongs to the BI1 family.</text>
</comment>
<dbReference type="EMBL" id="HBFQ01017031">
    <property type="protein sequence ID" value="CAD8837492.1"/>
    <property type="molecule type" value="Transcribed_RNA"/>
</dbReference>
<dbReference type="InterPro" id="IPR006214">
    <property type="entry name" value="Bax_inhibitor_1-related"/>
</dbReference>
<sequence length="245" mass="27596">MVPEVEDVGEVESFSTMVKDATVEVRKGFIRKVYSILTVQLLLTVIVAAPLTSMVSQSWLVANSWIMYLSLGMTMVTMCAMVCCQNLTRSFPTNYILLFVFTAFEGVCVGFVSAQYTWQSVVLALGMTVLIFLCMTIFAWKSKTDFTGFGPYLFAALMVLMVFGFVVSLLAMSGVQVYWAFMAYNLIGVIIFTFYIVYDTQLIIGEWGGHAHQFGIDDYVFASLNLYLDIINLFLYLLSLFGDRR</sequence>
<evidence type="ECO:0000256" key="4">
    <source>
        <dbReference type="ARBA" id="ARBA00023136"/>
    </source>
</evidence>
<protein>
    <submittedName>
        <fullName evidence="6">Uncharacterized protein</fullName>
    </submittedName>
</protein>
<evidence type="ECO:0000256" key="1">
    <source>
        <dbReference type="ARBA" id="ARBA00004141"/>
    </source>
</evidence>
<feature type="transmembrane region" description="Helical" evidence="5">
    <location>
        <begin position="120"/>
        <end position="140"/>
    </location>
</feature>
<dbReference type="PANTHER" id="PTHR23291:SF47">
    <property type="entry name" value="TRANSMEMBRANE BAX INHIBITOR MOTIF CONTAINING 7"/>
    <property type="match status" value="1"/>
</dbReference>
<feature type="transmembrane region" description="Helical" evidence="5">
    <location>
        <begin position="95"/>
        <end position="114"/>
    </location>
</feature>
<feature type="transmembrane region" description="Helical" evidence="5">
    <location>
        <begin position="177"/>
        <end position="198"/>
    </location>
</feature>
<evidence type="ECO:0000256" key="2">
    <source>
        <dbReference type="ARBA" id="ARBA00022692"/>
    </source>
</evidence>
<keyword evidence="4 5" id="KW-0472">Membrane</keyword>
<feature type="transmembrane region" description="Helical" evidence="5">
    <location>
        <begin position="152"/>
        <end position="171"/>
    </location>
</feature>
<dbReference type="Pfam" id="PF01027">
    <property type="entry name" value="Bax1-I"/>
    <property type="match status" value="1"/>
</dbReference>
<gene>
    <name evidence="6" type="ORF">NSCI0253_LOCUS11840</name>
</gene>
<accession>A0A7S0ZZ73</accession>
<dbReference type="GO" id="GO:0016020">
    <property type="term" value="C:membrane"/>
    <property type="evidence" value="ECO:0007669"/>
    <property type="project" value="UniProtKB-SubCell"/>
</dbReference>
<reference evidence="6" key="1">
    <citation type="submission" date="2021-01" db="EMBL/GenBank/DDBJ databases">
        <authorList>
            <person name="Corre E."/>
            <person name="Pelletier E."/>
            <person name="Niang G."/>
            <person name="Scheremetjew M."/>
            <person name="Finn R."/>
            <person name="Kale V."/>
            <person name="Holt S."/>
            <person name="Cochrane G."/>
            <person name="Meng A."/>
            <person name="Brown T."/>
            <person name="Cohen L."/>
        </authorList>
    </citation>
    <scope>NUCLEOTIDE SEQUENCE</scope>
</reference>
<feature type="transmembrane region" description="Helical" evidence="5">
    <location>
        <begin position="33"/>
        <end position="53"/>
    </location>
</feature>
<dbReference type="PANTHER" id="PTHR23291">
    <property type="entry name" value="BAX INHIBITOR-RELATED"/>
    <property type="match status" value="1"/>
</dbReference>
<comment type="subcellular location">
    <subcellularLocation>
        <location evidence="1">Membrane</location>
        <topology evidence="1">Multi-pass membrane protein</topology>
    </subcellularLocation>
</comment>
<feature type="transmembrane region" description="Helical" evidence="5">
    <location>
        <begin position="219"/>
        <end position="241"/>
    </location>
</feature>
<name>A0A7S0ZZ73_NOCSC</name>
<keyword evidence="3 5" id="KW-1133">Transmembrane helix</keyword>
<evidence type="ECO:0000313" key="6">
    <source>
        <dbReference type="EMBL" id="CAD8837492.1"/>
    </source>
</evidence>
<keyword evidence="2 5" id="KW-0812">Transmembrane</keyword>
<evidence type="ECO:0000256" key="5">
    <source>
        <dbReference type="RuleBase" id="RU004379"/>
    </source>
</evidence>
<organism evidence="6">
    <name type="scientific">Noctiluca scintillans</name>
    <name type="common">Sea sparkle</name>
    <name type="synonym">Red tide dinoflagellate</name>
    <dbReference type="NCBI Taxonomy" id="2966"/>
    <lineage>
        <taxon>Eukaryota</taxon>
        <taxon>Sar</taxon>
        <taxon>Alveolata</taxon>
        <taxon>Dinophyceae</taxon>
        <taxon>Noctilucales</taxon>
        <taxon>Noctilucaceae</taxon>
        <taxon>Noctiluca</taxon>
    </lineage>
</organism>
<feature type="transmembrane region" description="Helical" evidence="5">
    <location>
        <begin position="65"/>
        <end position="83"/>
    </location>
</feature>
<dbReference type="AlphaFoldDB" id="A0A7S0ZZ73"/>